<keyword evidence="1" id="KW-0812">Transmembrane</keyword>
<name>A0A8J2Z1N1_9GAMM</name>
<proteinExistence type="predicted"/>
<accession>A0A8J2Z1N1</accession>
<gene>
    <name evidence="2" type="ORF">GCM10010995_01130</name>
</gene>
<dbReference type="PANTHER" id="PTHR38568">
    <property type="entry name" value="DUF445 DOMAIN-CONTAINING PROTEIN-RELATED"/>
    <property type="match status" value="1"/>
</dbReference>
<reference evidence="2" key="2">
    <citation type="submission" date="2020-09" db="EMBL/GenBank/DDBJ databases">
        <authorList>
            <person name="Sun Q."/>
            <person name="Zhou Y."/>
        </authorList>
    </citation>
    <scope>NUCLEOTIDE SEQUENCE</scope>
    <source>
        <strain evidence="2">CGMCC 1.15758</strain>
    </source>
</reference>
<evidence type="ECO:0000313" key="3">
    <source>
        <dbReference type="Proteomes" id="UP000636949"/>
    </source>
</evidence>
<evidence type="ECO:0000313" key="2">
    <source>
        <dbReference type="EMBL" id="GGF87653.1"/>
    </source>
</evidence>
<dbReference type="PANTHER" id="PTHR38568:SF1">
    <property type="entry name" value="DUF445 DOMAIN-CONTAINING PROTEIN"/>
    <property type="match status" value="1"/>
</dbReference>
<dbReference type="OrthoDB" id="5565224at2"/>
<dbReference type="AlphaFoldDB" id="A0A8J2Z1N1"/>
<dbReference type="Proteomes" id="UP000636949">
    <property type="component" value="Unassembled WGS sequence"/>
</dbReference>
<evidence type="ECO:0000256" key="1">
    <source>
        <dbReference type="SAM" id="Phobius"/>
    </source>
</evidence>
<feature type="transmembrane region" description="Helical" evidence="1">
    <location>
        <begin position="41"/>
        <end position="61"/>
    </location>
</feature>
<reference evidence="2" key="1">
    <citation type="journal article" date="2014" name="Int. J. Syst. Evol. Microbiol.">
        <title>Complete genome sequence of Corynebacterium casei LMG S-19264T (=DSM 44701T), isolated from a smear-ripened cheese.</title>
        <authorList>
            <consortium name="US DOE Joint Genome Institute (JGI-PGF)"/>
            <person name="Walter F."/>
            <person name="Albersmeier A."/>
            <person name="Kalinowski J."/>
            <person name="Ruckert C."/>
        </authorList>
    </citation>
    <scope>NUCLEOTIDE SEQUENCE</scope>
    <source>
        <strain evidence="2">CGMCC 1.15758</strain>
    </source>
</reference>
<keyword evidence="3" id="KW-1185">Reference proteome</keyword>
<dbReference type="EMBL" id="BMJS01000001">
    <property type="protein sequence ID" value="GGF87653.1"/>
    <property type="molecule type" value="Genomic_DNA"/>
</dbReference>
<feature type="transmembrane region" description="Helical" evidence="1">
    <location>
        <begin position="211"/>
        <end position="232"/>
    </location>
</feature>
<protein>
    <recommendedName>
        <fullName evidence="4">DUF445 domain-containing protein</fullName>
    </recommendedName>
</protein>
<comment type="caution">
    <text evidence="2">The sequence shown here is derived from an EMBL/GenBank/DDBJ whole genome shotgun (WGS) entry which is preliminary data.</text>
</comment>
<keyword evidence="1" id="KW-0472">Membrane</keyword>
<evidence type="ECO:0008006" key="4">
    <source>
        <dbReference type="Google" id="ProtNLM"/>
    </source>
</evidence>
<sequence length="233" mass="26328">MFNKSLMTNLIALIISIVGVLFANAQLKAVGFYALSGAITNWLAIVMLFDKIPFVYGSGVIPRQFEGFKRAIKNMLLKQFFKTEYLERFLLSTFADEKNSFKDTIAKKVDYDLLFDSFVEAIMESQFGSMIESFLGGKDAIEPMRDSFKAKMEKSIMAMLSNADGNGEFKFDQLNAHHIAEKLESMIDARLEELTPKMVKNIIQEMIRKHLGWLVVWGGVFGAIIGLVASFFN</sequence>
<organism evidence="2 3">
    <name type="scientific">Cysteiniphilum litorale</name>
    <dbReference type="NCBI Taxonomy" id="2056700"/>
    <lineage>
        <taxon>Bacteria</taxon>
        <taxon>Pseudomonadati</taxon>
        <taxon>Pseudomonadota</taxon>
        <taxon>Gammaproteobacteria</taxon>
        <taxon>Thiotrichales</taxon>
        <taxon>Fastidiosibacteraceae</taxon>
        <taxon>Cysteiniphilum</taxon>
    </lineage>
</organism>
<dbReference type="RefSeq" id="WP_117001277.1">
    <property type="nucleotide sequence ID" value="NZ_BMJS01000001.1"/>
</dbReference>
<keyword evidence="1" id="KW-1133">Transmembrane helix</keyword>